<gene>
    <name evidence="3" type="ORF">IFM89_021507</name>
</gene>
<keyword evidence="1" id="KW-0413">Isomerase</keyword>
<evidence type="ECO:0000259" key="2">
    <source>
        <dbReference type="PROSITE" id="PS50059"/>
    </source>
</evidence>
<comment type="catalytic activity">
    <reaction evidence="1">
        <text>[protein]-peptidylproline (omega=180) = [protein]-peptidylproline (omega=0)</text>
        <dbReference type="Rhea" id="RHEA:16237"/>
        <dbReference type="Rhea" id="RHEA-COMP:10747"/>
        <dbReference type="Rhea" id="RHEA-COMP:10748"/>
        <dbReference type="ChEBI" id="CHEBI:83833"/>
        <dbReference type="ChEBI" id="CHEBI:83834"/>
        <dbReference type="EC" id="5.2.1.8"/>
    </reaction>
</comment>
<name>A0A835HGK0_9MAGN</name>
<dbReference type="EC" id="5.2.1.8" evidence="1"/>
<evidence type="ECO:0000313" key="4">
    <source>
        <dbReference type="Proteomes" id="UP000631114"/>
    </source>
</evidence>
<dbReference type="GO" id="GO:0003755">
    <property type="term" value="F:peptidyl-prolyl cis-trans isomerase activity"/>
    <property type="evidence" value="ECO:0007669"/>
    <property type="project" value="UniProtKB-KW"/>
</dbReference>
<dbReference type="SUPFAM" id="SSF54534">
    <property type="entry name" value="FKBP-like"/>
    <property type="match status" value="1"/>
</dbReference>
<dbReference type="Gene3D" id="3.10.50.40">
    <property type="match status" value="1"/>
</dbReference>
<sequence>MAVGGELSKVEISTTLSVRVKLMCSRNYVSADDELFEFKMDEEQVIDGLDRAVMTMKKGEVVESTIALEYGFGSSEFKQELVICYPNSTMKLSLNPLSRKENCGTRTHPRKLKAAGNFIEYDTNFSEEETKQSKVLKSVRVRMLGHSIDMPKLTFTWLIWTFFGIDIKVLEIDPNTKESSQRQQISSVDGTHS</sequence>
<dbReference type="AlphaFoldDB" id="A0A835HGK0"/>
<evidence type="ECO:0000256" key="1">
    <source>
        <dbReference type="PROSITE-ProRule" id="PRU00277"/>
    </source>
</evidence>
<dbReference type="Pfam" id="PF00254">
    <property type="entry name" value="FKBP_C"/>
    <property type="match status" value="1"/>
</dbReference>
<dbReference type="Proteomes" id="UP000631114">
    <property type="component" value="Unassembled WGS sequence"/>
</dbReference>
<accession>A0A835HGK0</accession>
<dbReference type="PROSITE" id="PS50059">
    <property type="entry name" value="FKBP_PPIASE"/>
    <property type="match status" value="1"/>
</dbReference>
<evidence type="ECO:0000313" key="3">
    <source>
        <dbReference type="EMBL" id="KAF9597753.1"/>
    </source>
</evidence>
<dbReference type="EMBL" id="JADFTS010000007">
    <property type="protein sequence ID" value="KAF9597753.1"/>
    <property type="molecule type" value="Genomic_DNA"/>
</dbReference>
<proteinExistence type="predicted"/>
<keyword evidence="1" id="KW-0697">Rotamase</keyword>
<dbReference type="InterPro" id="IPR046357">
    <property type="entry name" value="PPIase_dom_sf"/>
</dbReference>
<organism evidence="3 4">
    <name type="scientific">Coptis chinensis</name>
    <dbReference type="NCBI Taxonomy" id="261450"/>
    <lineage>
        <taxon>Eukaryota</taxon>
        <taxon>Viridiplantae</taxon>
        <taxon>Streptophyta</taxon>
        <taxon>Embryophyta</taxon>
        <taxon>Tracheophyta</taxon>
        <taxon>Spermatophyta</taxon>
        <taxon>Magnoliopsida</taxon>
        <taxon>Ranunculales</taxon>
        <taxon>Ranunculaceae</taxon>
        <taxon>Coptidoideae</taxon>
        <taxon>Coptis</taxon>
    </lineage>
</organism>
<comment type="caution">
    <text evidence="3">The sequence shown here is derived from an EMBL/GenBank/DDBJ whole genome shotgun (WGS) entry which is preliminary data.</text>
</comment>
<dbReference type="InterPro" id="IPR001179">
    <property type="entry name" value="PPIase_FKBP_dom"/>
</dbReference>
<protein>
    <recommendedName>
        <fullName evidence="1">peptidylprolyl isomerase</fullName>
        <ecNumber evidence="1">5.2.1.8</ecNumber>
    </recommendedName>
</protein>
<keyword evidence="4" id="KW-1185">Reference proteome</keyword>
<feature type="domain" description="PPIase FKBP-type" evidence="2">
    <location>
        <begin position="5"/>
        <end position="100"/>
    </location>
</feature>
<reference evidence="3 4" key="1">
    <citation type="submission" date="2020-10" db="EMBL/GenBank/DDBJ databases">
        <title>The Coptis chinensis genome and diversification of protoberbering-type alkaloids.</title>
        <authorList>
            <person name="Wang B."/>
            <person name="Shu S."/>
            <person name="Song C."/>
            <person name="Liu Y."/>
        </authorList>
    </citation>
    <scope>NUCLEOTIDE SEQUENCE [LARGE SCALE GENOMIC DNA]</scope>
    <source>
        <strain evidence="3">HL-2020</strain>
        <tissue evidence="3">Leaf</tissue>
    </source>
</reference>